<dbReference type="RefSeq" id="WP_010622463.1">
    <property type="nucleotide sequence ID" value="NZ_AZGF01000034.1"/>
</dbReference>
<dbReference type="OrthoDB" id="570545at2"/>
<dbReference type="EMBL" id="AZGF01000034">
    <property type="protein sequence ID" value="KRM09869.1"/>
    <property type="molecule type" value="Genomic_DNA"/>
</dbReference>
<gene>
    <name evidence="2" type="ORF">FD16_GL001530</name>
</gene>
<dbReference type="GO" id="GO:0016757">
    <property type="term" value="F:glycosyltransferase activity"/>
    <property type="evidence" value="ECO:0007669"/>
    <property type="project" value="InterPro"/>
</dbReference>
<dbReference type="PANTHER" id="PTHR45947:SF3">
    <property type="entry name" value="SULFOQUINOVOSYL TRANSFERASE SQD2"/>
    <property type="match status" value="1"/>
</dbReference>
<dbReference type="InterPro" id="IPR050194">
    <property type="entry name" value="Glycosyltransferase_grp1"/>
</dbReference>
<dbReference type="AlphaFoldDB" id="A0A0R1VWP5"/>
<dbReference type="Pfam" id="PF00534">
    <property type="entry name" value="Glycos_transf_1"/>
    <property type="match status" value="1"/>
</dbReference>
<dbReference type="Gene3D" id="3.40.50.2000">
    <property type="entry name" value="Glycogen Phosphorylase B"/>
    <property type="match status" value="3"/>
</dbReference>
<dbReference type="InterPro" id="IPR001296">
    <property type="entry name" value="Glyco_trans_1"/>
</dbReference>
<evidence type="ECO:0000313" key="2">
    <source>
        <dbReference type="EMBL" id="KRM09869.1"/>
    </source>
</evidence>
<evidence type="ECO:0000313" key="3">
    <source>
        <dbReference type="Proteomes" id="UP000051820"/>
    </source>
</evidence>
<accession>A0A0R1VWP5</accession>
<proteinExistence type="predicted"/>
<dbReference type="SUPFAM" id="SSF53756">
    <property type="entry name" value="UDP-Glycosyltransferase/glycogen phosphorylase"/>
    <property type="match status" value="1"/>
</dbReference>
<sequence>MDYFVNQYIMSQNSSVEHAEFARVKLFKQFDQPAKIVTRDFDPLLHATIKKFGIDDDQVVNMFDFFAKTTDYQGDPVSFDDLRISEDYQFTTGNNSRTFSDGGHLVGEVTFAPATVAKVQRVDYYDAAGNLSLREQYDIRGYKSEEEYFGQDGQIHYQALYRPDQTKYLERFYVQSTENTPINSLNRLIGYQGRDRFFDSIDDLFAFFLDELNTATPGRQKNTFIADRPAMANSPVMGMQTKARKLLWLPINHIDDGVDPVNGMISGVYSQPLSGPGLKQIDGIVVMTAIQKHDLEKRLNTKTPIYQVSGGIAPDVAKVPMNNRVNHQIIHVGRLGWDKQIDQVLQVFKQIHSQVSDATLKLYGYGDGADVEKFKQQVTDLKLDEPGLVSFEGYRPDIDNVYDQAQLYLDCARIDGQPLADVEALGHGVPVLAYDYNYGPRELIEDGKNGKLIKLNDVATMASEAVKLLKSKRKLQDASDQAYELSARSSAEAVWKQWESVK</sequence>
<feature type="domain" description="Glycosyl transferase family 1" evidence="1">
    <location>
        <begin position="328"/>
        <end position="484"/>
    </location>
</feature>
<reference evidence="2 3" key="1">
    <citation type="journal article" date="2015" name="Genome Announc.">
        <title>Expanding the biotechnology potential of lactobacilli through comparative genomics of 213 strains and associated genera.</title>
        <authorList>
            <person name="Sun Z."/>
            <person name="Harris H.M."/>
            <person name="McCann A."/>
            <person name="Guo C."/>
            <person name="Argimon S."/>
            <person name="Zhang W."/>
            <person name="Yang X."/>
            <person name="Jeffery I.B."/>
            <person name="Cooney J.C."/>
            <person name="Kagawa T.F."/>
            <person name="Liu W."/>
            <person name="Song Y."/>
            <person name="Salvetti E."/>
            <person name="Wrobel A."/>
            <person name="Rasinkangas P."/>
            <person name="Parkhill J."/>
            <person name="Rea M.C."/>
            <person name="O'Sullivan O."/>
            <person name="Ritari J."/>
            <person name="Douillard F.P."/>
            <person name="Paul Ross R."/>
            <person name="Yang R."/>
            <person name="Briner A.E."/>
            <person name="Felis G.E."/>
            <person name="de Vos W.M."/>
            <person name="Barrangou R."/>
            <person name="Klaenhammer T.R."/>
            <person name="Caufield P.W."/>
            <person name="Cui Y."/>
            <person name="Zhang H."/>
            <person name="O'Toole P.W."/>
        </authorList>
    </citation>
    <scope>NUCLEOTIDE SEQUENCE [LARGE SCALE GENOMIC DNA]</scope>
    <source>
        <strain evidence="2 3">DSM 5007</strain>
    </source>
</reference>
<dbReference type="PANTHER" id="PTHR45947">
    <property type="entry name" value="SULFOQUINOVOSYL TRANSFERASE SQD2"/>
    <property type="match status" value="1"/>
</dbReference>
<dbReference type="eggNOG" id="COG0438">
    <property type="taxonomic scope" value="Bacteria"/>
</dbReference>
<keyword evidence="3" id="KW-1185">Reference proteome</keyword>
<organism evidence="2 3">
    <name type="scientific">Paucilactobacillus suebicus DSM 5007 = KCTC 3549</name>
    <dbReference type="NCBI Taxonomy" id="1423807"/>
    <lineage>
        <taxon>Bacteria</taxon>
        <taxon>Bacillati</taxon>
        <taxon>Bacillota</taxon>
        <taxon>Bacilli</taxon>
        <taxon>Lactobacillales</taxon>
        <taxon>Lactobacillaceae</taxon>
        <taxon>Paucilactobacillus</taxon>
    </lineage>
</organism>
<dbReference type="Proteomes" id="UP000051820">
    <property type="component" value="Unassembled WGS sequence"/>
</dbReference>
<evidence type="ECO:0000259" key="1">
    <source>
        <dbReference type="Pfam" id="PF00534"/>
    </source>
</evidence>
<comment type="caution">
    <text evidence="2">The sequence shown here is derived from an EMBL/GenBank/DDBJ whole genome shotgun (WGS) entry which is preliminary data.</text>
</comment>
<name>A0A0R1VWP5_9LACO</name>
<keyword evidence="2" id="KW-0808">Transferase</keyword>
<dbReference type="PATRIC" id="fig|1423807.3.peg.1568"/>
<dbReference type="STRING" id="1423807.FD16_GL001530"/>
<protein>
    <submittedName>
        <fullName evidence="2">Poly(Glycerol-phosphate) alpha-glucosyltransferase</fullName>
    </submittedName>
</protein>